<proteinExistence type="predicted"/>
<dbReference type="EMBL" id="ML208313">
    <property type="protein sequence ID" value="TFK70412.1"/>
    <property type="molecule type" value="Genomic_DNA"/>
</dbReference>
<evidence type="ECO:0000313" key="1">
    <source>
        <dbReference type="EMBL" id="TFK70412.1"/>
    </source>
</evidence>
<reference evidence="1 2" key="1">
    <citation type="journal article" date="2019" name="Nat. Ecol. Evol.">
        <title>Megaphylogeny resolves global patterns of mushroom evolution.</title>
        <authorList>
            <person name="Varga T."/>
            <person name="Krizsan K."/>
            <person name="Foldi C."/>
            <person name="Dima B."/>
            <person name="Sanchez-Garcia M."/>
            <person name="Sanchez-Ramirez S."/>
            <person name="Szollosi G.J."/>
            <person name="Szarkandi J.G."/>
            <person name="Papp V."/>
            <person name="Albert L."/>
            <person name="Andreopoulos W."/>
            <person name="Angelini C."/>
            <person name="Antonin V."/>
            <person name="Barry K.W."/>
            <person name="Bougher N.L."/>
            <person name="Buchanan P."/>
            <person name="Buyck B."/>
            <person name="Bense V."/>
            <person name="Catcheside P."/>
            <person name="Chovatia M."/>
            <person name="Cooper J."/>
            <person name="Damon W."/>
            <person name="Desjardin D."/>
            <person name="Finy P."/>
            <person name="Geml J."/>
            <person name="Haridas S."/>
            <person name="Hughes K."/>
            <person name="Justo A."/>
            <person name="Karasinski D."/>
            <person name="Kautmanova I."/>
            <person name="Kiss B."/>
            <person name="Kocsube S."/>
            <person name="Kotiranta H."/>
            <person name="LaButti K.M."/>
            <person name="Lechner B.E."/>
            <person name="Liimatainen K."/>
            <person name="Lipzen A."/>
            <person name="Lukacs Z."/>
            <person name="Mihaltcheva S."/>
            <person name="Morgado L.N."/>
            <person name="Niskanen T."/>
            <person name="Noordeloos M.E."/>
            <person name="Ohm R.A."/>
            <person name="Ortiz-Santana B."/>
            <person name="Ovrebo C."/>
            <person name="Racz N."/>
            <person name="Riley R."/>
            <person name="Savchenko A."/>
            <person name="Shiryaev A."/>
            <person name="Soop K."/>
            <person name="Spirin V."/>
            <person name="Szebenyi C."/>
            <person name="Tomsovsky M."/>
            <person name="Tulloss R.E."/>
            <person name="Uehling J."/>
            <person name="Grigoriev I.V."/>
            <person name="Vagvolgyi C."/>
            <person name="Papp T."/>
            <person name="Martin F.M."/>
            <person name="Miettinen O."/>
            <person name="Hibbett D.S."/>
            <person name="Nagy L.G."/>
        </authorList>
    </citation>
    <scope>NUCLEOTIDE SEQUENCE [LARGE SCALE GENOMIC DNA]</scope>
    <source>
        <strain evidence="1 2">NL-1719</strain>
    </source>
</reference>
<evidence type="ECO:0000313" key="2">
    <source>
        <dbReference type="Proteomes" id="UP000308600"/>
    </source>
</evidence>
<accession>A0ACD3AXS8</accession>
<protein>
    <submittedName>
        <fullName evidence="1">Uncharacterized protein</fullName>
    </submittedName>
</protein>
<gene>
    <name evidence="1" type="ORF">BDN72DRAFT_958786</name>
</gene>
<keyword evidence="2" id="KW-1185">Reference proteome</keyword>
<name>A0ACD3AXS8_9AGAR</name>
<dbReference type="Proteomes" id="UP000308600">
    <property type="component" value="Unassembled WGS sequence"/>
</dbReference>
<organism evidence="1 2">
    <name type="scientific">Pluteus cervinus</name>
    <dbReference type="NCBI Taxonomy" id="181527"/>
    <lineage>
        <taxon>Eukaryota</taxon>
        <taxon>Fungi</taxon>
        <taxon>Dikarya</taxon>
        <taxon>Basidiomycota</taxon>
        <taxon>Agaricomycotina</taxon>
        <taxon>Agaricomycetes</taxon>
        <taxon>Agaricomycetidae</taxon>
        <taxon>Agaricales</taxon>
        <taxon>Pluteineae</taxon>
        <taxon>Pluteaceae</taxon>
        <taxon>Pluteus</taxon>
    </lineage>
</organism>
<sequence>MTQRIKLNYYVVFDNTEFGELEIDSSKSIKDVLEEVFQRILTAFEMASSDVLHVIIDTPEFARAFRPNKHFSRLVAEEGSMTKFYRYWRKLTLNDVLRENVLSLAIDERGLHDAAHRWRVGRTDGRILVRESYRALFLRACRLRRFNRRTGVLLTGQPGTGKATWLWFILTCLIASRQTVAFHSGNKTRLFHGGCVYVIDDSPTRFFELSSASIWCLIDVGSQPEPPPIYLVHLANFGGNIFPVQAAYPNAVRYGHWVRQRSARMWGMPLWDDEELMQGLQLDTRYNNVLNALIQSSGSIEECTRRYCGLQELVAYYQASSGDLAERVKSSFQSLLKQLIPEYGGIPFDLYNAIFSPQVMGQPIKLALESISLIDLPTTIRSMIPEYSRSDFTSPSHRLVSLDVTKSSVNVDRFEVKFRSPRIRAQVIEKAVLLRPADARPLIDEYWWFSDLPSFRWIFEAFAYRVLSGVDPGHVLRPLIPMHIEGPPNNPIFSTSWSVSHLTSSQVFLPTPRLYYTPVSFTKQKDATWDLEWPPRGDDSLILEDCFCVPEVSDNTLFDAFFVEFKRRKRSVTPIVWMFRTNLSEPQEGFNEGYALVHSIKAAAIERVGVFVKDERKVTEPELKYVLVSHSTLPRAWRMPEDWVESVQGEVYYQTVTLDDYDGVGSISASTKPIVVTGSKRKRCQTLDHLQDDLPIT</sequence>